<evidence type="ECO:0000313" key="2">
    <source>
        <dbReference type="Proteomes" id="UP000014523"/>
    </source>
</evidence>
<dbReference type="AlphaFoldDB" id="A0A829HCN6"/>
<protein>
    <submittedName>
        <fullName evidence="1">Uncharacterized protein</fullName>
    </submittedName>
</protein>
<dbReference type="Proteomes" id="UP000014523">
    <property type="component" value="Unassembled WGS sequence"/>
</dbReference>
<name>A0A829HCN6_9GAMM</name>
<comment type="caution">
    <text evidence="1">The sequence shown here is derived from an EMBL/GenBank/DDBJ whole genome shotgun (WGS) entry which is preliminary data.</text>
</comment>
<reference evidence="1 2" key="1">
    <citation type="submission" date="2013-06" db="EMBL/GenBank/DDBJ databases">
        <title>The Genome Sequence of Acinetobacter gyllenbergii CIP 110306.</title>
        <authorList>
            <consortium name="The Broad Institute Genome Sequencing Platform"/>
            <consortium name="The Broad Institute Genome Sequencing Center for Infectious Disease"/>
            <person name="Cerqueira G."/>
            <person name="Feldgarden M."/>
            <person name="Courvalin P."/>
            <person name="Perichon B."/>
            <person name="Grillot-Courvalin C."/>
            <person name="Clermont D."/>
            <person name="Rocha E."/>
            <person name="Yoon E.-J."/>
            <person name="Nemec A."/>
            <person name="Young S.K."/>
            <person name="Zeng Q."/>
            <person name="Gargeya S."/>
            <person name="Fitzgerald M."/>
            <person name="Abouelleil A."/>
            <person name="Alvarado L."/>
            <person name="Berlin A.M."/>
            <person name="Chapman S.B."/>
            <person name="Dewar J."/>
            <person name="Goldberg J."/>
            <person name="Griggs A."/>
            <person name="Gujja S."/>
            <person name="Hansen M."/>
            <person name="Howarth C."/>
            <person name="Imamovic A."/>
            <person name="Larimer J."/>
            <person name="McCowan C."/>
            <person name="Murphy C."/>
            <person name="Pearson M."/>
            <person name="Priest M."/>
            <person name="Roberts A."/>
            <person name="Saif S."/>
            <person name="Shea T."/>
            <person name="Sykes S."/>
            <person name="Wortman J."/>
            <person name="Nusbaum C."/>
            <person name="Birren B."/>
        </authorList>
    </citation>
    <scope>NUCLEOTIDE SEQUENCE [LARGE SCALE GENOMIC DNA]</scope>
    <source>
        <strain evidence="1 2">CIP 110306</strain>
    </source>
</reference>
<proteinExistence type="predicted"/>
<organism evidence="1 2">
    <name type="scientific">Acinetobacter gyllenbergii CIP 110306 = MTCC 11365</name>
    <dbReference type="NCBI Taxonomy" id="1217657"/>
    <lineage>
        <taxon>Bacteria</taxon>
        <taxon>Pseudomonadati</taxon>
        <taxon>Pseudomonadota</taxon>
        <taxon>Gammaproteobacteria</taxon>
        <taxon>Moraxellales</taxon>
        <taxon>Moraxellaceae</taxon>
        <taxon>Acinetobacter</taxon>
    </lineage>
</organism>
<evidence type="ECO:0000313" key="1">
    <source>
        <dbReference type="EMBL" id="EPF73028.1"/>
    </source>
</evidence>
<sequence>MAGHHFIKTTCLMFFLWANPTHPKTFDFKNFSLEIPEDIYIKETNEEDFTIYNLYNTKKENILNLYIGNFPNRNIIERSSALSETPLTQYKNIKIPYWNCIENKEEICSVLEITFDDIDFPNKVQFFYETSNKNKEIVNNIIKSFSSERKIFINNGFKFQAKNQSSEVFINPCFSINLLNNMEIIGRSPNTDIKNNFIIKNIETNPNINPIGFITFKVDTKDNTDAGITTNQSKHIDFSPFFIKLKNKFKRISITSQNPSIDPIYYKNTFLIPFNYKNNEYYSLIKADIRYSTDAFALLTLLNSINFIESEKCKL</sequence>
<gene>
    <name evidence="1" type="ORF">F957_03637</name>
</gene>
<dbReference type="EMBL" id="ATGG01000048">
    <property type="protein sequence ID" value="EPF73028.1"/>
    <property type="molecule type" value="Genomic_DNA"/>
</dbReference>
<keyword evidence="2" id="KW-1185">Reference proteome</keyword>
<dbReference type="RefSeq" id="WP_016539788.1">
    <property type="nucleotide sequence ID" value="NZ_ASQH01000001.1"/>
</dbReference>
<accession>A0A829HCN6</accession>